<feature type="region of interest" description="Disordered" evidence="1">
    <location>
        <begin position="32"/>
        <end position="90"/>
    </location>
</feature>
<evidence type="ECO:0000313" key="3">
    <source>
        <dbReference type="Proteomes" id="UP000548304"/>
    </source>
</evidence>
<comment type="caution">
    <text evidence="2">The sequence shown here is derived from an EMBL/GenBank/DDBJ whole genome shotgun (WGS) entry which is preliminary data.</text>
</comment>
<gene>
    <name evidence="2" type="ORF">FHR84_003765</name>
</gene>
<sequence length="205" mass="21703">MISRRGAVVAAVITALVTLVTSSFTVYFTTRAEQKQQEPSAGSTSTTVTETVTRSPGRRGSGSAEEAPDSEPATSGETVHLADREPDDGEMYWERGEVTVGKEKRPRALTMDTSCSDGYAVGYNIDRGMSTFRAEVGLTDYADSGDPVTFAVRVDGEPVGAPVTVRVGEVAELRADVGAGFRVSVRANPRDCAKSAVLIDPVLLP</sequence>
<evidence type="ECO:0000313" key="2">
    <source>
        <dbReference type="EMBL" id="NYH80408.1"/>
    </source>
</evidence>
<dbReference type="Gene3D" id="2.60.120.1060">
    <property type="entry name" value="NPCBM/NEW2 domain"/>
    <property type="match status" value="1"/>
</dbReference>
<proteinExistence type="predicted"/>
<name>A0A852Z1L7_9ACTN</name>
<evidence type="ECO:0008006" key="4">
    <source>
        <dbReference type="Google" id="ProtNLM"/>
    </source>
</evidence>
<reference evidence="2 3" key="1">
    <citation type="submission" date="2020-07" db="EMBL/GenBank/DDBJ databases">
        <title>Genomic Encyclopedia of Type Strains, Phase III (KMG-III): the genomes of soil and plant-associated and newly described type strains.</title>
        <authorList>
            <person name="Whitman W."/>
        </authorList>
    </citation>
    <scope>NUCLEOTIDE SEQUENCE [LARGE SCALE GENOMIC DNA]</scope>
    <source>
        <strain evidence="2 3">CECT 8576</strain>
    </source>
</reference>
<dbReference type="InterPro" id="IPR008979">
    <property type="entry name" value="Galactose-bd-like_sf"/>
</dbReference>
<dbReference type="EMBL" id="JACBYW010000007">
    <property type="protein sequence ID" value="NYH80408.1"/>
    <property type="molecule type" value="Genomic_DNA"/>
</dbReference>
<protein>
    <recommendedName>
        <fullName evidence="4">NPCBM/NEW2 domain-containing protein</fullName>
    </recommendedName>
</protein>
<dbReference type="Proteomes" id="UP000548304">
    <property type="component" value="Unassembled WGS sequence"/>
</dbReference>
<evidence type="ECO:0000256" key="1">
    <source>
        <dbReference type="SAM" id="MobiDB-lite"/>
    </source>
</evidence>
<dbReference type="RefSeq" id="WP_179536681.1">
    <property type="nucleotide sequence ID" value="NZ_JACBYW010000007.1"/>
</dbReference>
<accession>A0A852Z1L7</accession>
<dbReference type="AlphaFoldDB" id="A0A852Z1L7"/>
<feature type="compositionally biased region" description="Low complexity" evidence="1">
    <location>
        <begin position="43"/>
        <end position="53"/>
    </location>
</feature>
<organism evidence="2 3">
    <name type="scientific">Actinopolyspora biskrensis</name>
    <dbReference type="NCBI Taxonomy" id="1470178"/>
    <lineage>
        <taxon>Bacteria</taxon>
        <taxon>Bacillati</taxon>
        <taxon>Actinomycetota</taxon>
        <taxon>Actinomycetes</taxon>
        <taxon>Actinopolysporales</taxon>
        <taxon>Actinopolysporaceae</taxon>
        <taxon>Actinopolyspora</taxon>
    </lineage>
</organism>
<dbReference type="SUPFAM" id="SSF49785">
    <property type="entry name" value="Galactose-binding domain-like"/>
    <property type="match status" value="1"/>
</dbReference>
<keyword evidence="3" id="KW-1185">Reference proteome</keyword>
<dbReference type="InterPro" id="IPR038637">
    <property type="entry name" value="NPCBM_sf"/>
</dbReference>